<dbReference type="Gene3D" id="3.30.310.200">
    <property type="match status" value="1"/>
</dbReference>
<keyword evidence="1" id="KW-0677">Repeat</keyword>
<proteinExistence type="predicted"/>
<sequence>MVSPLPTKEELEALYHEKGHNALIWYAWRNMLRTLPALGSISLQKIWPTDTVRHVYATCRTPFILIDNKSTFNHNNSQQSYIPAYIDISASDVAIAFRAVHIDINIISSAVRASVAAYAVSQIACADAKAAARAAAETARTAMISFGTVASESAYSDYLFLCRQNKKTINNQHFTEPLWRVNTECEKIQEWISNLTIDLQKLGLGFLANDLNLLWKGHLVGSHIKNYSANLSETIASNSELLYRVIIDGESIEKVHAVRVLLLGSGGAGKSFLADRLQGLVSDYGQLRNIAGTLGINYLQNHSLNLQKTFPSLKIDDNKLDLFIWDFGGQTIFHGLHSAFLHENCVYILVVDSRHEQAPDEWLYQIRHLAGSQANVLLVTNWYEHCDIYQNKVRLLREFPDLLQPDSFFHFSFLDTDTTEFNKLVNTLAKRCLDSQKMIMKETLNVQQALTMLHEEQIFIREKALYNLIIDKSKNTKHMKSTTNQLEQLGFLFKLSNTNNRYCLKPAWAIDTTYQLLYLQKLRRANGVLCWSELVDAVDGELSEDYLEYLLDFMQERDLCHKITINKDSYYFFPDASTADEPSKAVKLLSKQKRIIIRFDLPYLPIGLHARLVSCLFNSQNEIGIISTNDIWRHGFILHTYDSQAVVQYFMRKNIIELTLTGNLQNFSKLLGVFYTHLKSIVVSANGIRIEQINPSVLYNKQMFSVHSSEGLIDVLSQIDSYRDFFIKVREMASKINIQVGDGSQLIIGDHNTQKSHSDNTIITVTADQRQIISTVLDEMLEHKLPKDITKAVVKMQDVVEADAEQPTEKTQSLLSRFIGGVKQIAGFTDDASKIGEFVAKHQDDIGAVLTSIQGSL</sequence>
<dbReference type="Pfam" id="PF25497">
    <property type="entry name" value="COR-B"/>
    <property type="match status" value="1"/>
</dbReference>
<dbReference type="InterPro" id="IPR057263">
    <property type="entry name" value="COR-B"/>
</dbReference>
<dbReference type="RefSeq" id="WP_093066994.1">
    <property type="nucleotide sequence ID" value="NZ_FNQP01000007.1"/>
</dbReference>
<dbReference type="Pfam" id="PF08477">
    <property type="entry name" value="Roc"/>
    <property type="match status" value="1"/>
</dbReference>
<evidence type="ECO:0000313" key="5">
    <source>
        <dbReference type="Proteomes" id="UP000199397"/>
    </source>
</evidence>
<accession>A0A1H4AWR5</accession>
<dbReference type="OrthoDB" id="6309115at2"/>
<dbReference type="InterPro" id="IPR027417">
    <property type="entry name" value="P-loop_NTPase"/>
</dbReference>
<dbReference type="AlphaFoldDB" id="A0A1H4AWR5"/>
<feature type="domain" description="C-terminal of Roc COR-B" evidence="3">
    <location>
        <begin position="594"/>
        <end position="707"/>
    </location>
</feature>
<keyword evidence="5" id="KW-1185">Reference proteome</keyword>
<dbReference type="EMBL" id="FNQP01000007">
    <property type="protein sequence ID" value="SEA40287.1"/>
    <property type="molecule type" value="Genomic_DNA"/>
</dbReference>
<reference evidence="4 5" key="1">
    <citation type="submission" date="2016-10" db="EMBL/GenBank/DDBJ databases">
        <authorList>
            <person name="de Groot N.N."/>
        </authorList>
    </citation>
    <scope>NUCLEOTIDE SEQUENCE [LARGE SCALE GENOMIC DNA]</scope>
    <source>
        <strain evidence="4 5">DSM 21228</strain>
    </source>
</reference>
<evidence type="ECO:0000259" key="2">
    <source>
        <dbReference type="Pfam" id="PF16095"/>
    </source>
</evidence>
<evidence type="ECO:0000256" key="1">
    <source>
        <dbReference type="ARBA" id="ARBA00022737"/>
    </source>
</evidence>
<evidence type="ECO:0000313" key="4">
    <source>
        <dbReference type="EMBL" id="SEA40287.1"/>
    </source>
</evidence>
<dbReference type="PRINTS" id="PR00449">
    <property type="entry name" value="RASTRNSFRMNG"/>
</dbReference>
<dbReference type="InterPro" id="IPR032171">
    <property type="entry name" value="COR-A"/>
</dbReference>
<dbReference type="STRING" id="525918.SAMN05660964_01508"/>
<protein>
    <submittedName>
        <fullName evidence="4">C-terminal of Roc, COR, domain</fullName>
    </submittedName>
</protein>
<name>A0A1H4AWR5_9GAMM</name>
<feature type="domain" description="COR" evidence="2">
    <location>
        <begin position="445"/>
        <end position="574"/>
    </location>
</feature>
<gene>
    <name evidence="4" type="ORF">SAMN05660964_01508</name>
</gene>
<dbReference type="Proteomes" id="UP000199397">
    <property type="component" value="Unassembled WGS sequence"/>
</dbReference>
<organism evidence="4 5">
    <name type="scientific">Thiothrix caldifontis</name>
    <dbReference type="NCBI Taxonomy" id="525918"/>
    <lineage>
        <taxon>Bacteria</taxon>
        <taxon>Pseudomonadati</taxon>
        <taxon>Pseudomonadota</taxon>
        <taxon>Gammaproteobacteria</taxon>
        <taxon>Thiotrichales</taxon>
        <taxon>Thiotrichaceae</taxon>
        <taxon>Thiothrix</taxon>
    </lineage>
</organism>
<dbReference type="Gene3D" id="3.40.50.300">
    <property type="entry name" value="P-loop containing nucleotide triphosphate hydrolases"/>
    <property type="match status" value="1"/>
</dbReference>
<dbReference type="SUPFAM" id="SSF52540">
    <property type="entry name" value="P-loop containing nucleoside triphosphate hydrolases"/>
    <property type="match status" value="1"/>
</dbReference>
<evidence type="ECO:0000259" key="3">
    <source>
        <dbReference type="Pfam" id="PF25497"/>
    </source>
</evidence>
<dbReference type="Pfam" id="PF16095">
    <property type="entry name" value="COR-A"/>
    <property type="match status" value="1"/>
</dbReference>